<name>A0AAD7ZZB5_DIPPU</name>
<gene>
    <name evidence="1" type="ORF">L9F63_018086</name>
</gene>
<evidence type="ECO:0000313" key="1">
    <source>
        <dbReference type="EMBL" id="KAJ9588548.1"/>
    </source>
</evidence>
<dbReference type="AlphaFoldDB" id="A0AAD7ZZB5"/>
<reference evidence="1" key="1">
    <citation type="journal article" date="2023" name="IScience">
        <title>Live-bearing cockroach genome reveals convergent evolutionary mechanisms linked to viviparity in insects and beyond.</title>
        <authorList>
            <person name="Fouks B."/>
            <person name="Harrison M.C."/>
            <person name="Mikhailova A.A."/>
            <person name="Marchal E."/>
            <person name="English S."/>
            <person name="Carruthers M."/>
            <person name="Jennings E.C."/>
            <person name="Chiamaka E.L."/>
            <person name="Frigard R.A."/>
            <person name="Pippel M."/>
            <person name="Attardo G.M."/>
            <person name="Benoit J.B."/>
            <person name="Bornberg-Bauer E."/>
            <person name="Tobe S.S."/>
        </authorList>
    </citation>
    <scope>NUCLEOTIDE SEQUENCE</scope>
    <source>
        <strain evidence="1">Stay&amp;Tobe</strain>
    </source>
</reference>
<dbReference type="EMBL" id="JASPKZ010005671">
    <property type="protein sequence ID" value="KAJ9588548.1"/>
    <property type="molecule type" value="Genomic_DNA"/>
</dbReference>
<dbReference type="Proteomes" id="UP001233999">
    <property type="component" value="Unassembled WGS sequence"/>
</dbReference>
<organism evidence="1 2">
    <name type="scientific">Diploptera punctata</name>
    <name type="common">Pacific beetle cockroach</name>
    <dbReference type="NCBI Taxonomy" id="6984"/>
    <lineage>
        <taxon>Eukaryota</taxon>
        <taxon>Metazoa</taxon>
        <taxon>Ecdysozoa</taxon>
        <taxon>Arthropoda</taxon>
        <taxon>Hexapoda</taxon>
        <taxon>Insecta</taxon>
        <taxon>Pterygota</taxon>
        <taxon>Neoptera</taxon>
        <taxon>Polyneoptera</taxon>
        <taxon>Dictyoptera</taxon>
        <taxon>Blattodea</taxon>
        <taxon>Blaberoidea</taxon>
        <taxon>Blaberidae</taxon>
        <taxon>Diplopterinae</taxon>
        <taxon>Diploptera</taxon>
    </lineage>
</organism>
<feature type="non-terminal residue" evidence="1">
    <location>
        <position position="1"/>
    </location>
</feature>
<protein>
    <submittedName>
        <fullName evidence="1">Uncharacterized protein</fullName>
    </submittedName>
</protein>
<accession>A0AAD7ZZB5</accession>
<keyword evidence="2" id="KW-1185">Reference proteome</keyword>
<proteinExistence type="predicted"/>
<reference evidence="1" key="2">
    <citation type="submission" date="2023-05" db="EMBL/GenBank/DDBJ databases">
        <authorList>
            <person name="Fouks B."/>
        </authorList>
    </citation>
    <scope>NUCLEOTIDE SEQUENCE</scope>
    <source>
        <strain evidence="1">Stay&amp;Tobe</strain>
        <tissue evidence="1">Testes</tissue>
    </source>
</reference>
<evidence type="ECO:0000313" key="2">
    <source>
        <dbReference type="Proteomes" id="UP001233999"/>
    </source>
</evidence>
<comment type="caution">
    <text evidence="1">The sequence shown here is derived from an EMBL/GenBank/DDBJ whole genome shotgun (WGS) entry which is preliminary data.</text>
</comment>
<sequence>RSLRNNVAFQLKLGTVWNIRSSYKIVYRNECCQIIKETKALFYVGVKEDSCLAINLTIIHPVKTDLLQRACKSKGLGEKCTSDHSFKHGTLKRSEHLKSQSPDLPRAIFICGVTMPDTLENLRRLELLKLHHYSRADRMLQVYR</sequence>
<feature type="non-terminal residue" evidence="1">
    <location>
        <position position="144"/>
    </location>
</feature>